<keyword evidence="10 15" id="KW-0274">FAD</keyword>
<accession>A0ABW9KGU2</accession>
<keyword evidence="11 15" id="KW-0067">ATP-binding</keyword>
<feature type="domain" description="Riboflavin kinase" evidence="16">
    <location>
        <begin position="196"/>
        <end position="325"/>
    </location>
</feature>
<dbReference type="NCBIfam" id="TIGR00083">
    <property type="entry name" value="ribF"/>
    <property type="match status" value="1"/>
</dbReference>
<dbReference type="PANTHER" id="PTHR22749">
    <property type="entry name" value="RIBOFLAVIN KINASE/FMN ADENYLYLTRANSFERASE"/>
    <property type="match status" value="1"/>
</dbReference>
<name>A0ABW9KGU2_9BACT</name>
<comment type="function">
    <text evidence="1">Catalyzes the phosphorylation of riboflavin to FMN followed by the adenylation of FMN to FAD.</text>
</comment>
<dbReference type="SMART" id="SM00904">
    <property type="entry name" value="Flavokinase"/>
    <property type="match status" value="1"/>
</dbReference>
<gene>
    <name evidence="17" type="primary">ribF</name>
    <name evidence="17" type="ORF">ACK2TP_04340</name>
</gene>
<dbReference type="Proteomes" id="UP001634747">
    <property type="component" value="Unassembled WGS sequence"/>
</dbReference>
<dbReference type="SUPFAM" id="SSF52374">
    <property type="entry name" value="Nucleotidylyl transferase"/>
    <property type="match status" value="1"/>
</dbReference>
<evidence type="ECO:0000256" key="14">
    <source>
        <dbReference type="ARBA" id="ARBA00049494"/>
    </source>
</evidence>
<evidence type="ECO:0000256" key="10">
    <source>
        <dbReference type="ARBA" id="ARBA00022827"/>
    </source>
</evidence>
<evidence type="ECO:0000256" key="12">
    <source>
        <dbReference type="ARBA" id="ARBA00023268"/>
    </source>
</evidence>
<evidence type="ECO:0000256" key="5">
    <source>
        <dbReference type="ARBA" id="ARBA00022643"/>
    </source>
</evidence>
<comment type="pathway">
    <text evidence="2 15">Cofactor biosynthesis; FAD biosynthesis; FAD from FMN: step 1/1.</text>
</comment>
<evidence type="ECO:0000313" key="17">
    <source>
        <dbReference type="EMBL" id="MFN2974982.1"/>
    </source>
</evidence>
<keyword evidence="18" id="KW-1185">Reference proteome</keyword>
<dbReference type="PIRSF" id="PIRSF004491">
    <property type="entry name" value="FAD_Synth"/>
    <property type="match status" value="1"/>
</dbReference>
<dbReference type="InterPro" id="IPR015865">
    <property type="entry name" value="Riboflavin_kinase_bac/euk"/>
</dbReference>
<evidence type="ECO:0000256" key="11">
    <source>
        <dbReference type="ARBA" id="ARBA00022840"/>
    </source>
</evidence>
<keyword evidence="7 15" id="KW-0548">Nucleotidyltransferase</keyword>
<dbReference type="EC" id="2.7.7.2" evidence="15"/>
<evidence type="ECO:0000256" key="4">
    <source>
        <dbReference type="ARBA" id="ARBA00022630"/>
    </source>
</evidence>
<organism evidence="17 18">
    <name type="scientific">Terriglobus aquaticus</name>
    <dbReference type="NCBI Taxonomy" id="940139"/>
    <lineage>
        <taxon>Bacteria</taxon>
        <taxon>Pseudomonadati</taxon>
        <taxon>Acidobacteriota</taxon>
        <taxon>Terriglobia</taxon>
        <taxon>Terriglobales</taxon>
        <taxon>Acidobacteriaceae</taxon>
        <taxon>Terriglobus</taxon>
    </lineage>
</organism>
<keyword evidence="8 15" id="KW-0547">Nucleotide-binding</keyword>
<keyword evidence="6 15" id="KW-0808">Transferase</keyword>
<dbReference type="GO" id="GO:0003919">
    <property type="term" value="F:FMN adenylyltransferase activity"/>
    <property type="evidence" value="ECO:0007669"/>
    <property type="project" value="UniProtKB-EC"/>
</dbReference>
<keyword evidence="4 15" id="KW-0285">Flavoprotein</keyword>
<dbReference type="InterPro" id="IPR014729">
    <property type="entry name" value="Rossmann-like_a/b/a_fold"/>
</dbReference>
<evidence type="ECO:0000256" key="8">
    <source>
        <dbReference type="ARBA" id="ARBA00022741"/>
    </source>
</evidence>
<proteinExistence type="inferred from homology"/>
<sequence>MSFVAQSEVSPSACAVFRSIDSVPEDFGPSVVTVGNFDGVHCGHRRVIGEVVARARALQAKAVLVTLDPHPAVILRPDQAPKLITPTPEKLRLLLQTGLDAVLVIPFTAELARTSAREFAATVLRDRLRAVEVYEGENFRFGYQAEADIAGLSELGREFGFRVEAFQPVKIARGVVSSSRIRQAIAAGDLTTARHLLGRSFAVQSTPARGRGYGTQYAVPTVNLATYEDLLPANGVYVTEMRIGTGEEVVTFESVTNVGNRPTFGPDSFAVESFLFRFRPIALGESTPVRLTFLKRLREERKWPSPEALKAQIGRDVARAERWFALRRALGGASQG</sequence>
<dbReference type="Gene3D" id="3.40.50.620">
    <property type="entry name" value="HUPs"/>
    <property type="match status" value="1"/>
</dbReference>
<dbReference type="Pfam" id="PF06574">
    <property type="entry name" value="FAD_syn"/>
    <property type="match status" value="1"/>
</dbReference>
<keyword evidence="5 15" id="KW-0288">FMN</keyword>
<dbReference type="InterPro" id="IPR002606">
    <property type="entry name" value="Riboflavin_kinase_bac"/>
</dbReference>
<keyword evidence="12" id="KW-0511">Multifunctional enzyme</keyword>
<evidence type="ECO:0000313" key="18">
    <source>
        <dbReference type="Proteomes" id="UP001634747"/>
    </source>
</evidence>
<reference evidence="17 18" key="1">
    <citation type="submission" date="2024-12" db="EMBL/GenBank/DDBJ databases">
        <authorList>
            <person name="Lee Y."/>
        </authorList>
    </citation>
    <scope>NUCLEOTIDE SEQUENCE [LARGE SCALE GENOMIC DNA]</scope>
    <source>
        <strain evidence="17 18">03SUJ4</strain>
    </source>
</reference>
<evidence type="ECO:0000256" key="15">
    <source>
        <dbReference type="PIRNR" id="PIRNR004491"/>
    </source>
</evidence>
<dbReference type="Pfam" id="PF01687">
    <property type="entry name" value="Flavokinase"/>
    <property type="match status" value="1"/>
</dbReference>
<comment type="caution">
    <text evidence="17">The sequence shown here is derived from an EMBL/GenBank/DDBJ whole genome shotgun (WGS) entry which is preliminary data.</text>
</comment>
<evidence type="ECO:0000256" key="7">
    <source>
        <dbReference type="ARBA" id="ARBA00022695"/>
    </source>
</evidence>
<comment type="pathway">
    <text evidence="3 15">Cofactor biosynthesis; FMN biosynthesis; FMN from riboflavin (ATP route): step 1/1.</text>
</comment>
<protein>
    <recommendedName>
        <fullName evidence="15">Riboflavin biosynthesis protein</fullName>
    </recommendedName>
    <domain>
        <recommendedName>
            <fullName evidence="15">Riboflavin kinase</fullName>
            <ecNumber evidence="15">2.7.1.26</ecNumber>
        </recommendedName>
        <alternativeName>
            <fullName evidence="15">Flavokinase</fullName>
        </alternativeName>
    </domain>
    <domain>
        <recommendedName>
            <fullName evidence="15">FMN adenylyltransferase</fullName>
            <ecNumber evidence="15">2.7.7.2</ecNumber>
        </recommendedName>
        <alternativeName>
            <fullName evidence="15">FAD pyrophosphorylase</fullName>
        </alternativeName>
        <alternativeName>
            <fullName evidence="15">FAD synthase</fullName>
        </alternativeName>
    </domain>
</protein>
<dbReference type="EC" id="2.7.1.26" evidence="15"/>
<evidence type="ECO:0000256" key="1">
    <source>
        <dbReference type="ARBA" id="ARBA00002121"/>
    </source>
</evidence>
<dbReference type="EMBL" id="JBJYXY010000001">
    <property type="protein sequence ID" value="MFN2974982.1"/>
    <property type="molecule type" value="Genomic_DNA"/>
</dbReference>
<dbReference type="Gene3D" id="2.40.30.30">
    <property type="entry name" value="Riboflavin kinase-like"/>
    <property type="match status" value="1"/>
</dbReference>
<dbReference type="InterPro" id="IPR023465">
    <property type="entry name" value="Riboflavin_kinase_dom_sf"/>
</dbReference>
<comment type="catalytic activity">
    <reaction evidence="13 15">
        <text>riboflavin + ATP = FMN + ADP + H(+)</text>
        <dbReference type="Rhea" id="RHEA:14357"/>
        <dbReference type="ChEBI" id="CHEBI:15378"/>
        <dbReference type="ChEBI" id="CHEBI:30616"/>
        <dbReference type="ChEBI" id="CHEBI:57986"/>
        <dbReference type="ChEBI" id="CHEBI:58210"/>
        <dbReference type="ChEBI" id="CHEBI:456216"/>
        <dbReference type="EC" id="2.7.1.26"/>
    </reaction>
</comment>
<dbReference type="PANTHER" id="PTHR22749:SF6">
    <property type="entry name" value="RIBOFLAVIN KINASE"/>
    <property type="match status" value="1"/>
</dbReference>
<evidence type="ECO:0000256" key="2">
    <source>
        <dbReference type="ARBA" id="ARBA00004726"/>
    </source>
</evidence>
<dbReference type="GO" id="GO:0008531">
    <property type="term" value="F:riboflavin kinase activity"/>
    <property type="evidence" value="ECO:0007669"/>
    <property type="project" value="UniProtKB-EC"/>
</dbReference>
<keyword evidence="9 15" id="KW-0418">Kinase</keyword>
<dbReference type="SUPFAM" id="SSF82114">
    <property type="entry name" value="Riboflavin kinase-like"/>
    <property type="match status" value="1"/>
</dbReference>
<dbReference type="InterPro" id="IPR023468">
    <property type="entry name" value="Riboflavin_kinase"/>
</dbReference>
<comment type="similarity">
    <text evidence="15">Belongs to the ribF family.</text>
</comment>
<evidence type="ECO:0000256" key="3">
    <source>
        <dbReference type="ARBA" id="ARBA00005201"/>
    </source>
</evidence>
<dbReference type="CDD" id="cd02064">
    <property type="entry name" value="FAD_synthetase_N"/>
    <property type="match status" value="1"/>
</dbReference>
<evidence type="ECO:0000256" key="13">
    <source>
        <dbReference type="ARBA" id="ARBA00047880"/>
    </source>
</evidence>
<evidence type="ECO:0000256" key="9">
    <source>
        <dbReference type="ARBA" id="ARBA00022777"/>
    </source>
</evidence>
<dbReference type="RefSeq" id="WP_263413479.1">
    <property type="nucleotide sequence ID" value="NZ_BAABBH010000001.1"/>
</dbReference>
<comment type="catalytic activity">
    <reaction evidence="14 15">
        <text>FMN + ATP + H(+) = FAD + diphosphate</text>
        <dbReference type="Rhea" id="RHEA:17237"/>
        <dbReference type="ChEBI" id="CHEBI:15378"/>
        <dbReference type="ChEBI" id="CHEBI:30616"/>
        <dbReference type="ChEBI" id="CHEBI:33019"/>
        <dbReference type="ChEBI" id="CHEBI:57692"/>
        <dbReference type="ChEBI" id="CHEBI:58210"/>
        <dbReference type="EC" id="2.7.7.2"/>
    </reaction>
</comment>
<evidence type="ECO:0000256" key="6">
    <source>
        <dbReference type="ARBA" id="ARBA00022679"/>
    </source>
</evidence>
<evidence type="ECO:0000259" key="16">
    <source>
        <dbReference type="SMART" id="SM00904"/>
    </source>
</evidence>
<dbReference type="InterPro" id="IPR015864">
    <property type="entry name" value="FAD_synthase"/>
</dbReference>